<evidence type="ECO:0000313" key="3">
    <source>
        <dbReference type="EMBL" id="XBO42195.1"/>
    </source>
</evidence>
<dbReference type="InterPro" id="IPR002639">
    <property type="entry name" value="UreF"/>
</dbReference>
<dbReference type="AlphaFoldDB" id="A0AAU7JPH1"/>
<gene>
    <name evidence="3" type="ORF">ABEG17_11415</name>
</gene>
<evidence type="ECO:0000256" key="2">
    <source>
        <dbReference type="ARBA" id="ARBA00023186"/>
    </source>
</evidence>
<dbReference type="PANTHER" id="PTHR33620:SF1">
    <property type="entry name" value="UREASE ACCESSORY PROTEIN F"/>
    <property type="match status" value="1"/>
</dbReference>
<dbReference type="EMBL" id="CP157483">
    <property type="protein sequence ID" value="XBO42195.1"/>
    <property type="molecule type" value="Genomic_DNA"/>
</dbReference>
<evidence type="ECO:0000256" key="1">
    <source>
        <dbReference type="ARBA" id="ARBA00022988"/>
    </source>
</evidence>
<reference evidence="3" key="1">
    <citation type="submission" date="2024-05" db="EMBL/GenBank/DDBJ databases">
        <authorList>
            <person name="Kim S."/>
            <person name="Heo J."/>
            <person name="Choi H."/>
            <person name="Choi Y."/>
            <person name="Kwon S.-W."/>
            <person name="Kim Y."/>
        </authorList>
    </citation>
    <scope>NUCLEOTIDE SEQUENCE</scope>
    <source>
        <strain evidence="3">KACC 23699</strain>
    </source>
</reference>
<dbReference type="PANTHER" id="PTHR33620">
    <property type="entry name" value="UREASE ACCESSORY PROTEIN F"/>
    <property type="match status" value="1"/>
</dbReference>
<accession>A0AAU7JPH1</accession>
<name>A0AAU7JPH1_9MICO</name>
<dbReference type="RefSeq" id="WP_406829605.1">
    <property type="nucleotide sequence ID" value="NZ_CP157483.1"/>
</dbReference>
<proteinExistence type="predicted"/>
<sequence length="228" mass="23498">MTPDMPPEIHPEFASMLLADGRLPVGGHTQSSGLEPALLGGLAEGDIPALVQTRLRTVVRVEAAVAVVSRHHVLAGLPLEPVQDAWAARTPSEVARAASVAVGRGQRRLTLRLWPGSGAATSLDALGTPARPVAVGAMAAAAGLDAARTARLVAYDDVQTLCAAALKLCPLDPADATAWLLDAGSAVEEVVGAVAHLTEPSGIPAPAAPLLEQWAHHHPTHSRRLFSA</sequence>
<organism evidence="3">
    <name type="scientific">Pedococcus sp. KACC 23699</name>
    <dbReference type="NCBI Taxonomy" id="3149228"/>
    <lineage>
        <taxon>Bacteria</taxon>
        <taxon>Bacillati</taxon>
        <taxon>Actinomycetota</taxon>
        <taxon>Actinomycetes</taxon>
        <taxon>Micrococcales</taxon>
        <taxon>Intrasporangiaceae</taxon>
        <taxon>Pedococcus</taxon>
    </lineage>
</organism>
<dbReference type="Gene3D" id="1.10.4190.10">
    <property type="entry name" value="Urease accessory protein UreF"/>
    <property type="match status" value="1"/>
</dbReference>
<protein>
    <submittedName>
        <fullName evidence="3">Urease accessory UreF family protein</fullName>
    </submittedName>
</protein>
<keyword evidence="2" id="KW-0143">Chaperone</keyword>
<dbReference type="Pfam" id="PF01730">
    <property type="entry name" value="UreF"/>
    <property type="match status" value="1"/>
</dbReference>
<dbReference type="GO" id="GO:0016151">
    <property type="term" value="F:nickel cation binding"/>
    <property type="evidence" value="ECO:0007669"/>
    <property type="project" value="InterPro"/>
</dbReference>
<keyword evidence="1" id="KW-0996">Nickel insertion</keyword>
<dbReference type="InterPro" id="IPR038277">
    <property type="entry name" value="UreF_sf"/>
</dbReference>